<name>Q84QU9_ORYSJ</name>
<evidence type="ECO:0000313" key="2">
    <source>
        <dbReference type="EMBL" id="BAD03282.1"/>
    </source>
</evidence>
<sequence length="135" mass="15681">MASYADLENFQFAQISSKPWRGKTLPRPSNKRGYGTGIPSNNFEKRRLVAFCNGKIRYPEIACQLEGEDHLPMLLRMWTFTYTEENDHWLGQHFLKALTLAYLASYRLGHHFLKVLLSKDNCVTSKDVVHSEFIK</sequence>
<reference evidence="3" key="4">
    <citation type="journal article" date="2008" name="Nucleic Acids Res.">
        <title>The rice annotation project database (RAP-DB): 2008 update.</title>
        <authorList>
            <consortium name="The rice annotation project (RAP)"/>
        </authorList>
    </citation>
    <scope>GENOME REANNOTATION</scope>
    <source>
        <strain evidence="3">cv. Nipponbare</strain>
    </source>
</reference>
<reference evidence="1" key="1">
    <citation type="submission" date="2001-12" db="EMBL/GenBank/DDBJ databases">
        <title>Oryza sativa nipponbare(GA3) genomic DNA, chromosome 8, PAC clone:P0410E11.</title>
        <authorList>
            <person name="Sasaki T."/>
            <person name="Matsumoto T."/>
            <person name="Yamamoto K."/>
        </authorList>
    </citation>
    <scope>NUCLEOTIDE SEQUENCE</scope>
</reference>
<protein>
    <submittedName>
        <fullName evidence="1">Uncharacterized protein</fullName>
    </submittedName>
</protein>
<dbReference type="Proteomes" id="UP000000763">
    <property type="component" value="Chromosome 8"/>
</dbReference>
<dbReference type="EMBL" id="AP004459">
    <property type="protein sequence ID" value="BAC75428.1"/>
    <property type="molecule type" value="Genomic_DNA"/>
</dbReference>
<accession>Q84QU9</accession>
<gene>
    <name evidence="1" type="primary">P0410E11.101</name>
    <name evidence="2" type="ORF">OJ1119_B10.32</name>
</gene>
<reference evidence="3" key="3">
    <citation type="journal article" date="2005" name="Nature">
        <title>The map-based sequence of the rice genome.</title>
        <authorList>
            <consortium name="International rice genome sequencing project (IRGSP)"/>
            <person name="Matsumoto T."/>
            <person name="Wu J."/>
            <person name="Kanamori H."/>
            <person name="Katayose Y."/>
            <person name="Fujisawa M."/>
            <person name="Namiki N."/>
            <person name="Mizuno H."/>
            <person name="Yamamoto K."/>
            <person name="Antonio B.A."/>
            <person name="Baba T."/>
            <person name="Sakata K."/>
            <person name="Nagamura Y."/>
            <person name="Aoki H."/>
            <person name="Arikawa K."/>
            <person name="Arita K."/>
            <person name="Bito T."/>
            <person name="Chiden Y."/>
            <person name="Fujitsuka N."/>
            <person name="Fukunaka R."/>
            <person name="Hamada M."/>
            <person name="Harada C."/>
            <person name="Hayashi A."/>
            <person name="Hijishita S."/>
            <person name="Honda M."/>
            <person name="Hosokawa S."/>
            <person name="Ichikawa Y."/>
            <person name="Idonuma A."/>
            <person name="Iijima M."/>
            <person name="Ikeda M."/>
            <person name="Ikeno M."/>
            <person name="Ito K."/>
            <person name="Ito S."/>
            <person name="Ito T."/>
            <person name="Ito Y."/>
            <person name="Ito Y."/>
            <person name="Iwabuchi A."/>
            <person name="Kamiya K."/>
            <person name="Karasawa W."/>
            <person name="Kurita K."/>
            <person name="Katagiri S."/>
            <person name="Kikuta A."/>
            <person name="Kobayashi H."/>
            <person name="Kobayashi N."/>
            <person name="Machita K."/>
            <person name="Maehara T."/>
            <person name="Masukawa M."/>
            <person name="Mizubayashi T."/>
            <person name="Mukai Y."/>
            <person name="Nagasaki H."/>
            <person name="Nagata Y."/>
            <person name="Naito S."/>
            <person name="Nakashima M."/>
            <person name="Nakama Y."/>
            <person name="Nakamichi Y."/>
            <person name="Nakamura M."/>
            <person name="Meguro A."/>
            <person name="Negishi M."/>
            <person name="Ohta I."/>
            <person name="Ohta T."/>
            <person name="Okamoto M."/>
            <person name="Ono N."/>
            <person name="Saji S."/>
            <person name="Sakaguchi M."/>
            <person name="Sakai K."/>
            <person name="Shibata M."/>
            <person name="Shimokawa T."/>
            <person name="Song J."/>
            <person name="Takazaki Y."/>
            <person name="Terasawa K."/>
            <person name="Tsugane M."/>
            <person name="Tsuji K."/>
            <person name="Ueda S."/>
            <person name="Waki K."/>
            <person name="Yamagata H."/>
            <person name="Yamamoto M."/>
            <person name="Yamamoto S."/>
            <person name="Yamane H."/>
            <person name="Yoshiki S."/>
            <person name="Yoshihara R."/>
            <person name="Yukawa K."/>
            <person name="Zhong H."/>
            <person name="Yano M."/>
            <person name="Yuan Q."/>
            <person name="Ouyang S."/>
            <person name="Liu J."/>
            <person name="Jones K.M."/>
            <person name="Gansberger K."/>
            <person name="Moffat K."/>
            <person name="Hill J."/>
            <person name="Bera J."/>
            <person name="Fadrosh D."/>
            <person name="Jin S."/>
            <person name="Johri S."/>
            <person name="Kim M."/>
            <person name="Overton L."/>
            <person name="Reardon M."/>
            <person name="Tsitrin T."/>
            <person name="Vuong H."/>
            <person name="Weaver B."/>
            <person name="Ciecko A."/>
            <person name="Tallon L."/>
            <person name="Jackson J."/>
            <person name="Pai G."/>
            <person name="Aken S.V."/>
            <person name="Utterback T."/>
            <person name="Reidmuller S."/>
            <person name="Feldblyum T."/>
            <person name="Hsiao J."/>
            <person name="Zismann V."/>
            <person name="Iobst S."/>
            <person name="de Vazeille A.R."/>
            <person name="Buell C.R."/>
            <person name="Ying K."/>
            <person name="Li Y."/>
            <person name="Lu T."/>
            <person name="Huang Y."/>
            <person name="Zhao Q."/>
            <person name="Feng Q."/>
            <person name="Zhang L."/>
            <person name="Zhu J."/>
            <person name="Weng Q."/>
            <person name="Mu J."/>
            <person name="Lu Y."/>
            <person name="Fan D."/>
            <person name="Liu Y."/>
            <person name="Guan J."/>
            <person name="Zhang Y."/>
            <person name="Yu S."/>
            <person name="Liu X."/>
            <person name="Zhang Y."/>
            <person name="Hong G."/>
            <person name="Han B."/>
            <person name="Choisne N."/>
            <person name="Demange N."/>
            <person name="Orjeda G."/>
            <person name="Samain S."/>
            <person name="Cattolico L."/>
            <person name="Pelletier E."/>
            <person name="Couloux A."/>
            <person name="Segurens B."/>
            <person name="Wincker P."/>
            <person name="D'Hont A."/>
            <person name="Scarpelli C."/>
            <person name="Weissenbach J."/>
            <person name="Salanoubat M."/>
            <person name="Quetier F."/>
            <person name="Yu Y."/>
            <person name="Kim H.R."/>
            <person name="Rambo T."/>
            <person name="Currie J."/>
            <person name="Collura K."/>
            <person name="Luo M."/>
            <person name="Yang T."/>
            <person name="Ammiraju J.S.S."/>
            <person name="Engler F."/>
            <person name="Soderlund C."/>
            <person name="Wing R.A."/>
            <person name="Palmer L.E."/>
            <person name="de la Bastide M."/>
            <person name="Spiegel L."/>
            <person name="Nascimento L."/>
            <person name="Zutavern T."/>
            <person name="O'Shaughnessy A."/>
            <person name="Dike S."/>
            <person name="Dedhia N."/>
            <person name="Preston R."/>
            <person name="Balija V."/>
            <person name="McCombie W.R."/>
            <person name="Chow T."/>
            <person name="Chen H."/>
            <person name="Chung M."/>
            <person name="Chen C."/>
            <person name="Shaw J."/>
            <person name="Wu H."/>
            <person name="Hsiao K."/>
            <person name="Chao Y."/>
            <person name="Chu M."/>
            <person name="Cheng C."/>
            <person name="Hour A."/>
            <person name="Lee P."/>
            <person name="Lin S."/>
            <person name="Lin Y."/>
            <person name="Liou J."/>
            <person name="Liu S."/>
            <person name="Hsing Y."/>
            <person name="Raghuvanshi S."/>
            <person name="Mohanty A."/>
            <person name="Bharti A.K."/>
            <person name="Gaur A."/>
            <person name="Gupta V."/>
            <person name="Kumar D."/>
            <person name="Ravi V."/>
            <person name="Vij S."/>
            <person name="Kapur A."/>
            <person name="Khurana P."/>
            <person name="Khurana P."/>
            <person name="Khurana J.P."/>
            <person name="Tyagi A.K."/>
            <person name="Gaikwad K."/>
            <person name="Singh A."/>
            <person name="Dalal V."/>
            <person name="Srivastava S."/>
            <person name="Dixit A."/>
            <person name="Pal A.K."/>
            <person name="Ghazi I.A."/>
            <person name="Yadav M."/>
            <person name="Pandit A."/>
            <person name="Bhargava A."/>
            <person name="Sureshbabu K."/>
            <person name="Batra K."/>
            <person name="Sharma T.R."/>
            <person name="Mohapatra T."/>
            <person name="Singh N.K."/>
            <person name="Messing J."/>
            <person name="Nelson A.B."/>
            <person name="Fuks G."/>
            <person name="Kavchok S."/>
            <person name="Keizer G."/>
            <person name="Linton E."/>
            <person name="Llaca V."/>
            <person name="Song R."/>
            <person name="Tanyolac B."/>
            <person name="Young S."/>
            <person name="Ho-Il K."/>
            <person name="Hahn J.H."/>
            <person name="Sangsakoo G."/>
            <person name="Vanavichit A."/>
            <person name="de Mattos Luiz.A.T."/>
            <person name="Zimmer P.D."/>
            <person name="Malone G."/>
            <person name="Dellagostin O."/>
            <person name="de Oliveira A.C."/>
            <person name="Bevan M."/>
            <person name="Bancroft I."/>
            <person name="Minx P."/>
            <person name="Cordum H."/>
            <person name="Wilson R."/>
            <person name="Cheng Z."/>
            <person name="Jin W."/>
            <person name="Jiang J."/>
            <person name="Leong S.A."/>
            <person name="Iwama H."/>
            <person name="Gojobori T."/>
            <person name="Itoh T."/>
            <person name="Niimura Y."/>
            <person name="Fujii Y."/>
            <person name="Habara T."/>
            <person name="Sakai H."/>
            <person name="Sato Y."/>
            <person name="Wilson G."/>
            <person name="Kumar K."/>
            <person name="McCouch S."/>
            <person name="Juretic N."/>
            <person name="Hoen D."/>
            <person name="Wright S."/>
            <person name="Bruskiewich R."/>
            <person name="Bureau T."/>
            <person name="Miyao A."/>
            <person name="Hirochika H."/>
            <person name="Nishikawa T."/>
            <person name="Kadowaki K."/>
            <person name="Sugiura M."/>
            <person name="Burr B."/>
            <person name="Sasaki T."/>
        </authorList>
    </citation>
    <scope>NUCLEOTIDE SEQUENCE [LARGE SCALE GENOMIC DNA]</scope>
    <source>
        <strain evidence="3">cv. Nipponbare</strain>
    </source>
</reference>
<organism evidence="1 3">
    <name type="scientific">Oryza sativa subsp. japonica</name>
    <name type="common">Rice</name>
    <dbReference type="NCBI Taxonomy" id="39947"/>
    <lineage>
        <taxon>Eukaryota</taxon>
        <taxon>Viridiplantae</taxon>
        <taxon>Streptophyta</taxon>
        <taxon>Embryophyta</taxon>
        <taxon>Tracheophyta</taxon>
        <taxon>Spermatophyta</taxon>
        <taxon>Magnoliopsida</taxon>
        <taxon>Liliopsida</taxon>
        <taxon>Poales</taxon>
        <taxon>Poaceae</taxon>
        <taxon>BOP clade</taxon>
        <taxon>Oryzoideae</taxon>
        <taxon>Oryzeae</taxon>
        <taxon>Oryzinae</taxon>
        <taxon>Oryza</taxon>
        <taxon>Oryza sativa</taxon>
    </lineage>
</organism>
<evidence type="ECO:0000313" key="3">
    <source>
        <dbReference type="Proteomes" id="UP000000763"/>
    </source>
</evidence>
<dbReference type="EMBL" id="AP004645">
    <property type="protein sequence ID" value="BAD03282.1"/>
    <property type="molecule type" value="Genomic_DNA"/>
</dbReference>
<reference evidence="2" key="2">
    <citation type="submission" date="2002-01" db="EMBL/GenBank/DDBJ databases">
        <title>Oryza sativa nipponbare(GA3) genomic DNA, chromosome 8, BAC clone:OJ1119_B10.</title>
        <authorList>
            <person name="Sasaki T."/>
            <person name="Matsumoto T."/>
            <person name="Yamamoto K."/>
        </authorList>
    </citation>
    <scope>NUCLEOTIDE SEQUENCE</scope>
</reference>
<evidence type="ECO:0000313" key="1">
    <source>
        <dbReference type="EMBL" id="BAC75428.1"/>
    </source>
</evidence>
<proteinExistence type="predicted"/>
<dbReference type="AlphaFoldDB" id="Q84QU9"/>